<feature type="compositionally biased region" description="Basic and acidic residues" evidence="1">
    <location>
        <begin position="1"/>
        <end position="22"/>
    </location>
</feature>
<dbReference type="Proteomes" id="UP000050795">
    <property type="component" value="Unassembled WGS sequence"/>
</dbReference>
<evidence type="ECO:0000313" key="2">
    <source>
        <dbReference type="Proteomes" id="UP000050795"/>
    </source>
</evidence>
<dbReference type="WBParaSite" id="TREG1_116250.8">
    <property type="protein sequence ID" value="TREG1_116250.8"/>
    <property type="gene ID" value="TREG1_116250"/>
</dbReference>
<evidence type="ECO:0000313" key="3">
    <source>
        <dbReference type="WBParaSite" id="TREG1_116250.10"/>
    </source>
</evidence>
<dbReference type="AlphaFoldDB" id="A0AA85IY86"/>
<dbReference type="InterPro" id="IPR031821">
    <property type="entry name" value="SOSSC"/>
</dbReference>
<feature type="region of interest" description="Disordered" evidence="1">
    <location>
        <begin position="1"/>
        <end position="25"/>
    </location>
</feature>
<dbReference type="WBParaSite" id="TREG1_116250.4">
    <property type="protein sequence ID" value="TREG1_116250.4"/>
    <property type="gene ID" value="TREG1_116250"/>
</dbReference>
<reference evidence="3 4" key="2">
    <citation type="submission" date="2023-11" db="UniProtKB">
        <authorList>
            <consortium name="WormBaseParasite"/>
        </authorList>
    </citation>
    <scope>IDENTIFICATION</scope>
</reference>
<reference evidence="2" key="1">
    <citation type="submission" date="2022-06" db="EMBL/GenBank/DDBJ databases">
        <authorList>
            <person name="Berger JAMES D."/>
            <person name="Berger JAMES D."/>
        </authorList>
    </citation>
    <scope>NUCLEOTIDE SEQUENCE [LARGE SCALE GENOMIC DNA]</scope>
</reference>
<keyword evidence="2" id="KW-1185">Reference proteome</keyword>
<dbReference type="WBParaSite" id="TREG1_116250.2">
    <property type="protein sequence ID" value="TREG1_116250.2"/>
    <property type="gene ID" value="TREG1_116250"/>
</dbReference>
<dbReference type="GO" id="GO:0070876">
    <property type="term" value="C:SOSS complex"/>
    <property type="evidence" value="ECO:0007669"/>
    <property type="project" value="InterPro"/>
</dbReference>
<sequence>MEVNDNGKRNRKSLDTLEERKPSGSANVPCSYYINSIRPVQMDPDKFPGFYVFQESAFGNMILPGIPRSETNK</sequence>
<evidence type="ECO:0000313" key="4">
    <source>
        <dbReference type="WBParaSite" id="TREG1_116250.2"/>
    </source>
</evidence>
<name>A0AA85IY86_TRIRE</name>
<dbReference type="GO" id="GO:0006281">
    <property type="term" value="P:DNA repair"/>
    <property type="evidence" value="ECO:0007669"/>
    <property type="project" value="InterPro"/>
</dbReference>
<evidence type="ECO:0000256" key="1">
    <source>
        <dbReference type="SAM" id="MobiDB-lite"/>
    </source>
</evidence>
<proteinExistence type="predicted"/>
<dbReference type="WBParaSite" id="TREG1_116250.10">
    <property type="protein sequence ID" value="TREG1_116250.10"/>
    <property type="gene ID" value="TREG1_116250"/>
</dbReference>
<dbReference type="Pfam" id="PF15925">
    <property type="entry name" value="SOSSC"/>
    <property type="match status" value="1"/>
</dbReference>
<protein>
    <submittedName>
        <fullName evidence="3 4">Uncharacterized protein</fullName>
    </submittedName>
</protein>
<organism evidence="2 4">
    <name type="scientific">Trichobilharzia regenti</name>
    <name type="common">Nasal bird schistosome</name>
    <dbReference type="NCBI Taxonomy" id="157069"/>
    <lineage>
        <taxon>Eukaryota</taxon>
        <taxon>Metazoa</taxon>
        <taxon>Spiralia</taxon>
        <taxon>Lophotrochozoa</taxon>
        <taxon>Platyhelminthes</taxon>
        <taxon>Trematoda</taxon>
        <taxon>Digenea</taxon>
        <taxon>Strigeidida</taxon>
        <taxon>Schistosomatoidea</taxon>
        <taxon>Schistosomatidae</taxon>
        <taxon>Trichobilharzia</taxon>
    </lineage>
</organism>
<accession>A0AA85IY86</accession>